<organism evidence="1 2">
    <name type="scientific">Cylicocyclus nassatus</name>
    <name type="common">Nematode worm</name>
    <dbReference type="NCBI Taxonomy" id="53992"/>
    <lineage>
        <taxon>Eukaryota</taxon>
        <taxon>Metazoa</taxon>
        <taxon>Ecdysozoa</taxon>
        <taxon>Nematoda</taxon>
        <taxon>Chromadorea</taxon>
        <taxon>Rhabditida</taxon>
        <taxon>Rhabditina</taxon>
        <taxon>Rhabditomorpha</taxon>
        <taxon>Strongyloidea</taxon>
        <taxon>Strongylidae</taxon>
        <taxon>Cylicocyclus</taxon>
    </lineage>
</organism>
<name>A0AA36GWY3_CYLNA</name>
<dbReference type="EMBL" id="CATQJL010000223">
    <property type="protein sequence ID" value="CAJ0599681.1"/>
    <property type="molecule type" value="Genomic_DNA"/>
</dbReference>
<evidence type="ECO:0000313" key="1">
    <source>
        <dbReference type="EMBL" id="CAJ0599681.1"/>
    </source>
</evidence>
<reference evidence="1" key="1">
    <citation type="submission" date="2023-07" db="EMBL/GenBank/DDBJ databases">
        <authorList>
            <consortium name="CYATHOMIX"/>
        </authorList>
    </citation>
    <scope>NUCLEOTIDE SEQUENCE</scope>
    <source>
        <strain evidence="1">N/A</strain>
    </source>
</reference>
<protein>
    <submittedName>
        <fullName evidence="1">Uncharacterized protein</fullName>
    </submittedName>
</protein>
<keyword evidence="2" id="KW-1185">Reference proteome</keyword>
<evidence type="ECO:0000313" key="2">
    <source>
        <dbReference type="Proteomes" id="UP001176961"/>
    </source>
</evidence>
<dbReference type="AlphaFoldDB" id="A0AA36GWY3"/>
<comment type="caution">
    <text evidence="1">The sequence shown here is derived from an EMBL/GenBank/DDBJ whole genome shotgun (WGS) entry which is preliminary data.</text>
</comment>
<accession>A0AA36GWY3</accession>
<gene>
    <name evidence="1" type="ORF">CYNAS_LOCUS11664</name>
</gene>
<dbReference type="Proteomes" id="UP001176961">
    <property type="component" value="Unassembled WGS sequence"/>
</dbReference>
<sequence length="114" mass="13155">MCKQRVISTKIKDVYKRPNQRIVCILHKSYHAGRMKFVSYPGVMEQKVGSSHNCHSTMMAMCECRKKSTSKDHQSTMTPNTKNQHNLWSWTSALTKYLEERHSKCLGPIDGINP</sequence>
<proteinExistence type="predicted"/>